<dbReference type="EMBL" id="CP014263">
    <property type="protein sequence ID" value="AQG79903.1"/>
    <property type="molecule type" value="Genomic_DNA"/>
</dbReference>
<name>A0A1P9WX36_9BACT</name>
<evidence type="ECO:0000313" key="2">
    <source>
        <dbReference type="EMBL" id="AQG79903.1"/>
    </source>
</evidence>
<gene>
    <name evidence="2" type="ORF">AWR27_11550</name>
</gene>
<sequence length="175" mass="19123">MTTTNTTVLKIMNVFFWIVFIGLCIKTGALLVSLFVSLFVNPAGAKNLYMGLDLSNVQTYSQSYYVHLASLIIALNGLKAFIAYLVVKIFLKFDLSKPFNHDITALINTISHVALGAGIVAMIGSGSSDWLMKRGHVVPINWGGGEILFFAGVIYIIAIVFQKGTELQTENDLTV</sequence>
<evidence type="ECO:0000313" key="3">
    <source>
        <dbReference type="Proteomes" id="UP000187941"/>
    </source>
</evidence>
<dbReference type="InterPro" id="IPR021354">
    <property type="entry name" value="DUF2975"/>
</dbReference>
<dbReference type="AlphaFoldDB" id="A0A1P9WX36"/>
<keyword evidence="3" id="KW-1185">Reference proteome</keyword>
<dbReference type="RefSeq" id="WP_077131334.1">
    <property type="nucleotide sequence ID" value="NZ_CP014263.1"/>
</dbReference>
<reference evidence="2 3" key="1">
    <citation type="submission" date="2016-01" db="EMBL/GenBank/DDBJ databases">
        <authorList>
            <person name="Oliw E.H."/>
        </authorList>
    </citation>
    <scope>NUCLEOTIDE SEQUENCE [LARGE SCALE GENOMIC DNA]</scope>
    <source>
        <strain evidence="2 3">DY10</strain>
    </source>
</reference>
<dbReference type="OrthoDB" id="672524at2"/>
<keyword evidence="1" id="KW-0472">Membrane</keyword>
<proteinExistence type="predicted"/>
<evidence type="ECO:0000256" key="1">
    <source>
        <dbReference type="SAM" id="Phobius"/>
    </source>
</evidence>
<feature type="transmembrane region" description="Helical" evidence="1">
    <location>
        <begin position="64"/>
        <end position="91"/>
    </location>
</feature>
<dbReference type="STRING" id="1178516.AWR27_11550"/>
<accession>A0A1P9WX36</accession>
<feature type="transmembrane region" description="Helical" evidence="1">
    <location>
        <begin position="143"/>
        <end position="161"/>
    </location>
</feature>
<evidence type="ECO:0008006" key="4">
    <source>
        <dbReference type="Google" id="ProtNLM"/>
    </source>
</evidence>
<feature type="transmembrane region" description="Helical" evidence="1">
    <location>
        <begin position="103"/>
        <end position="123"/>
    </location>
</feature>
<feature type="transmembrane region" description="Helical" evidence="1">
    <location>
        <begin position="12"/>
        <end position="40"/>
    </location>
</feature>
<keyword evidence="1" id="KW-0812">Transmembrane</keyword>
<dbReference type="Proteomes" id="UP000187941">
    <property type="component" value="Chromosome"/>
</dbReference>
<keyword evidence="1" id="KW-1133">Transmembrane helix</keyword>
<dbReference type="KEGG" id="smon:AWR27_11550"/>
<organism evidence="2 3">
    <name type="scientific">Spirosoma montaniterrae</name>
    <dbReference type="NCBI Taxonomy" id="1178516"/>
    <lineage>
        <taxon>Bacteria</taxon>
        <taxon>Pseudomonadati</taxon>
        <taxon>Bacteroidota</taxon>
        <taxon>Cytophagia</taxon>
        <taxon>Cytophagales</taxon>
        <taxon>Cytophagaceae</taxon>
        <taxon>Spirosoma</taxon>
    </lineage>
</organism>
<dbReference type="Pfam" id="PF11188">
    <property type="entry name" value="DUF2975"/>
    <property type="match status" value="1"/>
</dbReference>
<protein>
    <recommendedName>
        <fullName evidence="4">DUF2975 domain-containing protein</fullName>
    </recommendedName>
</protein>